<accession>A0AA38I7L4</accession>
<dbReference type="AlphaFoldDB" id="A0AA38I7L4"/>
<keyword evidence="2" id="KW-0597">Phosphoprotein</keyword>
<name>A0AA38I7L4_9CUCU</name>
<feature type="domain" description="TRASH" evidence="4">
    <location>
        <begin position="88"/>
        <end position="121"/>
    </location>
</feature>
<feature type="domain" description="TRASH" evidence="4">
    <location>
        <begin position="125"/>
        <end position="164"/>
    </location>
</feature>
<evidence type="ECO:0000256" key="2">
    <source>
        <dbReference type="ARBA" id="ARBA00022553"/>
    </source>
</evidence>
<dbReference type="Proteomes" id="UP001168821">
    <property type="component" value="Unassembled WGS sequence"/>
</dbReference>
<feature type="domain" description="TRASH" evidence="4">
    <location>
        <begin position="26"/>
        <end position="61"/>
    </location>
</feature>
<keyword evidence="1" id="KW-1017">Isopeptide bond</keyword>
<dbReference type="Pfam" id="PF12012">
    <property type="entry name" value="DUF3504"/>
    <property type="match status" value="1"/>
</dbReference>
<dbReference type="EMBL" id="JALNTZ010000006">
    <property type="protein sequence ID" value="KAJ3648659.1"/>
    <property type="molecule type" value="Genomic_DNA"/>
</dbReference>
<keyword evidence="6" id="KW-1185">Reference proteome</keyword>
<sequence>MASTSTANSSVTNMITKCEPYELQTCFQCQTKRKVQYRINNNNNIFYICYSNCLDNFKRENPNFYENWFHTISVRNFTRVVTTSSRVCSVCKSKLDNNYGVTWQAMDFCNELCLLERQIELCSLCVHCAVEIPPDSLGKYCISFGTDIRQFCSSMCLNSEQNHHEMCCFCLQNKKMQILDNNKKFCSPKCKHNFDLLDRNPTEIRCCKKCNTLCSPCIKYASLYFDPESFFCSNQCFQKFVSENCISAKACSYCSTYINLNLESGYPLFDTFTLYYFCSNTCRKLYINATKVPVDCGKCSMKKSNFDMIRKHCDKRVTSFCSLKCLGLHQFIEQWLIARCDQCLGSKAQMFTFPMSDSSMCNFCSFRCLYKFRLNTTGNQNVSLYLKDYMKIVPAASTTQNKLFVNVTPPCTATRERGRPKKVPCPPAPQQTGNINVTKSNVNNPEIECIFIQNDINDFQSVSFDFQLDESAFIELPPENNASSLFECTFGINTFAYWLTCQHSAQTNALQMTLEELNSSLAGFVQSIKKPDGEKFAPDTIYYLCLGIQKYLIENGRNTNIFCDRGFEDFRKSLDKVALTFQIPHTFLATTIEENHLWDTKQLGDCSPQVLINTLIYIFTKTCYLTSVQNHLGLSLKQVNQELTSGYKCGRPPNSIIVACCFRYGPSCLYKNTYILQSNQDNPSRCPIRLCQLYVDKCPSVVKLYEQVFYLQPMENCRPENGLWFKVATLPQETIQRTLNLIRMVKEINDVFVNV</sequence>
<dbReference type="Pfam" id="PF25561">
    <property type="entry name" value="QRICH1"/>
    <property type="match status" value="1"/>
</dbReference>
<evidence type="ECO:0000313" key="6">
    <source>
        <dbReference type="Proteomes" id="UP001168821"/>
    </source>
</evidence>
<protein>
    <recommendedName>
        <fullName evidence="4">TRASH domain-containing protein</fullName>
    </recommendedName>
</protein>
<feature type="domain" description="TRASH" evidence="4">
    <location>
        <begin position="296"/>
        <end position="333"/>
    </location>
</feature>
<feature type="domain" description="TRASH" evidence="4">
    <location>
        <begin position="251"/>
        <end position="290"/>
    </location>
</feature>
<feature type="domain" description="TRASH" evidence="4">
    <location>
        <begin position="207"/>
        <end position="244"/>
    </location>
</feature>
<comment type="caution">
    <text evidence="5">The sequence shown here is derived from an EMBL/GenBank/DDBJ whole genome shotgun (WGS) entry which is preliminary data.</text>
</comment>
<reference evidence="5" key="1">
    <citation type="journal article" date="2023" name="G3 (Bethesda)">
        <title>Whole genome assemblies of Zophobas morio and Tenebrio molitor.</title>
        <authorList>
            <person name="Kaur S."/>
            <person name="Stinson S.A."/>
            <person name="diCenzo G.C."/>
        </authorList>
    </citation>
    <scope>NUCLEOTIDE SEQUENCE</scope>
    <source>
        <strain evidence="5">QUZm001</strain>
    </source>
</reference>
<dbReference type="InterPro" id="IPR011017">
    <property type="entry name" value="TRASH_dom"/>
</dbReference>
<dbReference type="InterPro" id="IPR021893">
    <property type="entry name" value="ZMYM2-like_C"/>
</dbReference>
<keyword evidence="3" id="KW-0832">Ubl conjugation</keyword>
<dbReference type="InterPro" id="IPR051284">
    <property type="entry name" value="ZnF_MYMT-QRICH1"/>
</dbReference>
<dbReference type="SMART" id="SM00746">
    <property type="entry name" value="TRASH"/>
    <property type="match status" value="6"/>
</dbReference>
<evidence type="ECO:0000313" key="5">
    <source>
        <dbReference type="EMBL" id="KAJ3648659.1"/>
    </source>
</evidence>
<organism evidence="5 6">
    <name type="scientific">Zophobas morio</name>
    <dbReference type="NCBI Taxonomy" id="2755281"/>
    <lineage>
        <taxon>Eukaryota</taxon>
        <taxon>Metazoa</taxon>
        <taxon>Ecdysozoa</taxon>
        <taxon>Arthropoda</taxon>
        <taxon>Hexapoda</taxon>
        <taxon>Insecta</taxon>
        <taxon>Pterygota</taxon>
        <taxon>Neoptera</taxon>
        <taxon>Endopterygota</taxon>
        <taxon>Coleoptera</taxon>
        <taxon>Polyphaga</taxon>
        <taxon>Cucujiformia</taxon>
        <taxon>Tenebrionidae</taxon>
        <taxon>Zophobas</taxon>
    </lineage>
</organism>
<evidence type="ECO:0000256" key="1">
    <source>
        <dbReference type="ARBA" id="ARBA00022499"/>
    </source>
</evidence>
<proteinExistence type="predicted"/>
<gene>
    <name evidence="5" type="ORF">Zmor_020447</name>
</gene>
<evidence type="ECO:0000256" key="3">
    <source>
        <dbReference type="ARBA" id="ARBA00022843"/>
    </source>
</evidence>
<dbReference type="InterPro" id="IPR057926">
    <property type="entry name" value="QRICH1_dom"/>
</dbReference>
<dbReference type="PANTHER" id="PTHR45736:SF1">
    <property type="entry name" value="WITHOUT CHILDREN, ISOFORM B"/>
    <property type="match status" value="1"/>
</dbReference>
<evidence type="ECO:0000259" key="4">
    <source>
        <dbReference type="SMART" id="SM00746"/>
    </source>
</evidence>
<dbReference type="PANTHER" id="PTHR45736">
    <property type="entry name" value="ZINC FINGER MYM-TYPE PROTEIN"/>
    <property type="match status" value="1"/>
</dbReference>